<proteinExistence type="predicted"/>
<dbReference type="CDD" id="cd02978">
    <property type="entry name" value="KaiB_like"/>
    <property type="match status" value="1"/>
</dbReference>
<dbReference type="Gene3D" id="3.40.30.10">
    <property type="entry name" value="Glutaredoxin"/>
    <property type="match status" value="1"/>
</dbReference>
<dbReference type="InterPro" id="IPR039022">
    <property type="entry name" value="KaiB-like"/>
</dbReference>
<evidence type="ECO:0000313" key="2">
    <source>
        <dbReference type="EMBL" id="VFU13606.1"/>
    </source>
</evidence>
<evidence type="ECO:0000259" key="1">
    <source>
        <dbReference type="SMART" id="SM01248"/>
    </source>
</evidence>
<dbReference type="SUPFAM" id="SSF52833">
    <property type="entry name" value="Thioredoxin-like"/>
    <property type="match status" value="1"/>
</dbReference>
<dbReference type="GO" id="GO:0048511">
    <property type="term" value="P:rhythmic process"/>
    <property type="evidence" value="ECO:0007669"/>
    <property type="project" value="InterPro"/>
</dbReference>
<dbReference type="EMBL" id="CAADRM010000081">
    <property type="protein sequence ID" value="VFU13606.1"/>
    <property type="molecule type" value="Genomic_DNA"/>
</dbReference>
<dbReference type="InterPro" id="IPR036249">
    <property type="entry name" value="Thioredoxin-like_sf"/>
</dbReference>
<accession>A0A485LXJ8</accession>
<dbReference type="SMART" id="SM01248">
    <property type="entry name" value="KaiB"/>
    <property type="match status" value="1"/>
</dbReference>
<dbReference type="PANTHER" id="PTHR41709:SF2">
    <property type="entry name" value="CIRCADIAN CLOCK PROTEIN KAIB2"/>
    <property type="match status" value="1"/>
</dbReference>
<feature type="domain" description="KaiB" evidence="1">
    <location>
        <begin position="29"/>
        <end position="110"/>
    </location>
</feature>
<dbReference type="AlphaFoldDB" id="A0A485LXJ8"/>
<dbReference type="InterPro" id="IPR011649">
    <property type="entry name" value="KaiB_domain"/>
</dbReference>
<dbReference type="PANTHER" id="PTHR41709">
    <property type="entry name" value="KAIB-LIKE PROTEIN 1"/>
    <property type="match status" value="1"/>
</dbReference>
<gene>
    <name evidence="2" type="primary">kaiB</name>
    <name evidence="2" type="ORF">SCFA_20069</name>
</gene>
<name>A0A485LXJ8_9ZZZZ</name>
<reference evidence="2" key="1">
    <citation type="submission" date="2019-03" db="EMBL/GenBank/DDBJ databases">
        <authorList>
            <person name="Hao L."/>
        </authorList>
    </citation>
    <scope>NUCLEOTIDE SEQUENCE</scope>
</reference>
<organism evidence="2">
    <name type="scientific">anaerobic digester metagenome</name>
    <dbReference type="NCBI Taxonomy" id="1263854"/>
    <lineage>
        <taxon>unclassified sequences</taxon>
        <taxon>metagenomes</taxon>
        <taxon>ecological metagenomes</taxon>
    </lineage>
</organism>
<sequence>MAKKSDSSSKTDAFEKALKDDQAKRYVLRLYVTGSTSRSVRAIRNLRKICEEHLQGRYELEVIDIYQQPELAQDADIMVTPTLVKKLPLPLRKFIGDLSDLDQVLKGMDIRPKS</sequence>
<dbReference type="Pfam" id="PF07689">
    <property type="entry name" value="KaiB"/>
    <property type="match status" value="1"/>
</dbReference>
<protein>
    <submittedName>
        <fullName evidence="2">Circadian clock protein KaiB</fullName>
    </submittedName>
</protein>